<dbReference type="EMBL" id="DXHL01000030">
    <property type="protein sequence ID" value="HIW11094.1"/>
    <property type="molecule type" value="Genomic_DNA"/>
</dbReference>
<proteinExistence type="predicted"/>
<evidence type="ECO:0000313" key="2">
    <source>
        <dbReference type="Proteomes" id="UP000823926"/>
    </source>
</evidence>
<dbReference type="Proteomes" id="UP000823926">
    <property type="component" value="Unassembled WGS sequence"/>
</dbReference>
<sequence>MVDITAGGIVGKENTTLVYAIQHPLSCIYNTGDSRDWYTQDESYLNNTLWGEGTVKSNYDPCPQGWRVPADKTWGDYVLSTTQYYSMGAPGAEVRHQTNGRVYASLTWYPACGNRNRESGLISSVGYSTAFWEITPLGVWGRGVYFDMTTINPNTSGSRANGMVVRCVQE</sequence>
<gene>
    <name evidence="1" type="ORF">H9888_06300</name>
</gene>
<organism evidence="1 2">
    <name type="scientific">Candidatus Rikenella faecigallinarum</name>
    <dbReference type="NCBI Taxonomy" id="2838745"/>
    <lineage>
        <taxon>Bacteria</taxon>
        <taxon>Pseudomonadati</taxon>
        <taxon>Bacteroidota</taxon>
        <taxon>Bacteroidia</taxon>
        <taxon>Bacteroidales</taxon>
        <taxon>Rikenellaceae</taxon>
        <taxon>Rikenella</taxon>
    </lineage>
</organism>
<name>A0A9D1QEF1_9BACT</name>
<reference evidence="1" key="2">
    <citation type="submission" date="2021-04" db="EMBL/GenBank/DDBJ databases">
        <authorList>
            <person name="Gilroy R."/>
        </authorList>
    </citation>
    <scope>NUCLEOTIDE SEQUENCE</scope>
    <source>
        <strain evidence="1">ChiBcec15-1070</strain>
    </source>
</reference>
<reference evidence="1" key="1">
    <citation type="journal article" date="2021" name="PeerJ">
        <title>Extensive microbial diversity within the chicken gut microbiome revealed by metagenomics and culture.</title>
        <authorList>
            <person name="Gilroy R."/>
            <person name="Ravi A."/>
            <person name="Getino M."/>
            <person name="Pursley I."/>
            <person name="Horton D.L."/>
            <person name="Alikhan N.F."/>
            <person name="Baker D."/>
            <person name="Gharbi K."/>
            <person name="Hall N."/>
            <person name="Watson M."/>
            <person name="Adriaenssens E.M."/>
            <person name="Foster-Nyarko E."/>
            <person name="Jarju S."/>
            <person name="Secka A."/>
            <person name="Antonio M."/>
            <person name="Oren A."/>
            <person name="Chaudhuri R.R."/>
            <person name="La Ragione R."/>
            <person name="Hildebrand F."/>
            <person name="Pallen M.J."/>
        </authorList>
    </citation>
    <scope>NUCLEOTIDE SEQUENCE</scope>
    <source>
        <strain evidence="1">ChiBcec15-1070</strain>
    </source>
</reference>
<protein>
    <submittedName>
        <fullName evidence="1">Fibrobacter succinogenes major paralogous domain-containing protein</fullName>
    </submittedName>
</protein>
<evidence type="ECO:0000313" key="1">
    <source>
        <dbReference type="EMBL" id="HIW11094.1"/>
    </source>
</evidence>
<comment type="caution">
    <text evidence="1">The sequence shown here is derived from an EMBL/GenBank/DDBJ whole genome shotgun (WGS) entry which is preliminary data.</text>
</comment>
<accession>A0A9D1QEF1</accession>
<dbReference type="AlphaFoldDB" id="A0A9D1QEF1"/>